<dbReference type="GO" id="GO:0006538">
    <property type="term" value="P:L-glutamate catabolic process"/>
    <property type="evidence" value="ECO:0007669"/>
    <property type="project" value="InterPro"/>
</dbReference>
<dbReference type="GO" id="GO:0004069">
    <property type="term" value="F:L-aspartate:2-oxoglutarate aminotransferase activity"/>
    <property type="evidence" value="ECO:0007669"/>
    <property type="project" value="InterPro"/>
</dbReference>
<feature type="domain" description="NAD-specific glutamate dehydrogenase C-terminal" evidence="2">
    <location>
        <begin position="1209"/>
        <end position="1543"/>
    </location>
</feature>
<protein>
    <submittedName>
        <fullName evidence="6">NAD-dependent glutamate dehydrogenase</fullName>
    </submittedName>
</protein>
<dbReference type="PANTHER" id="PTHR43403:SF1">
    <property type="entry name" value="NAD-SPECIFIC GLUTAMATE DEHYDROGENASE"/>
    <property type="match status" value="1"/>
</dbReference>
<dbReference type="GO" id="GO:0004352">
    <property type="term" value="F:glutamate dehydrogenase (NAD+) activity"/>
    <property type="evidence" value="ECO:0007669"/>
    <property type="project" value="InterPro"/>
</dbReference>
<comment type="caution">
    <text evidence="6">The sequence shown here is derived from an EMBL/GenBank/DDBJ whole genome shotgun (WGS) entry which is preliminary data.</text>
</comment>
<evidence type="ECO:0000259" key="2">
    <source>
        <dbReference type="Pfam" id="PF21074"/>
    </source>
</evidence>
<dbReference type="Pfam" id="PF21078">
    <property type="entry name" value="GDH_HM3"/>
    <property type="match status" value="1"/>
</dbReference>
<evidence type="ECO:0000313" key="6">
    <source>
        <dbReference type="EMBL" id="GAB09599.1"/>
    </source>
</evidence>
<dbReference type="STRING" id="1073574.GOARA_043_00740"/>
<feature type="domain" description="NAD-glutamate dehydrogenase ACT3" evidence="5">
    <location>
        <begin position="501"/>
        <end position="564"/>
    </location>
</feature>
<proteinExistence type="predicted"/>
<dbReference type="PIRSF" id="PIRSF036761">
    <property type="entry name" value="GDH_Mll4104"/>
    <property type="match status" value="1"/>
</dbReference>
<feature type="domain" description="NAD-glutamate dehydrogenase ACT2" evidence="4">
    <location>
        <begin position="349"/>
        <end position="444"/>
    </location>
</feature>
<organism evidence="6 7">
    <name type="scientific">Gordonia araii NBRC 100433</name>
    <dbReference type="NCBI Taxonomy" id="1073574"/>
    <lineage>
        <taxon>Bacteria</taxon>
        <taxon>Bacillati</taxon>
        <taxon>Actinomycetota</taxon>
        <taxon>Actinomycetes</taxon>
        <taxon>Mycobacteriales</taxon>
        <taxon>Gordoniaceae</taxon>
        <taxon>Gordonia</taxon>
    </lineage>
</organism>
<name>G7H138_9ACTN</name>
<dbReference type="InterPro" id="IPR049056">
    <property type="entry name" value="NAD_Glu_DH_HM3"/>
</dbReference>
<dbReference type="SUPFAM" id="SSF53223">
    <property type="entry name" value="Aminoacid dehydrogenase-like, N-terminal domain"/>
    <property type="match status" value="1"/>
</dbReference>
<dbReference type="InterPro" id="IPR049064">
    <property type="entry name" value="NAD_Glu_DH_ACT3"/>
</dbReference>
<dbReference type="InterPro" id="IPR049059">
    <property type="entry name" value="NAD_Glu_DH_HM1"/>
</dbReference>
<dbReference type="Pfam" id="PF21075">
    <property type="entry name" value="GDH_ACT1"/>
    <property type="match status" value="1"/>
</dbReference>
<sequence length="1547" mass="167857">MAASGLVSADVRAALLATGARVVENDLTDLDEQGRRRPDGEPKIDVSARSGQLTAVVVNDDMPMIVEAVLAAADSAGVRVESINHPVVSVSRDVDGDLIAIAPRSGAGDESWICLRGRTTGTPDDAEAGTVLRDAIMTSLERVAAVDTDRAAMITALGLLADEFDDPAVHEPETAALLRWLAAGNFVPLGQWAGSEAEVDVRRGICRADTADRAQIPADRAHNLADRAQNLADRAQAPILARSFLPTGVVRTDFPVVVNLRTDDALHCFVGLLSTAGLSQSVLDVPVVRRTVSEVFDDAGVDVDSFVGEEMTAYLQGYPLAELFATPKDELDRQMSELADSSTSTTLDVFVRVSPSTQTAAALVYLPRERYNTATRLRLQEELAADLGGSQVEYTGHVGEGPRALLHVLMRIDPDDVEAGAYATGGARRQALQDRLGRLILTWEERLADHVAEGVDAADLLRFASTVPLGYQELRDPARAYSDLVQWRSMSPGDVAVTAPDAHTVVLYLCGGSADLTDLLPVFDSLGVRVAEEQAFQIERPDGVTCWAYEFDVDLPANGSDDPDEARTQRLIEAFEAIWRGDAELDAFNALVLSSALTWRQVVVLRVYHRYLRQCGFAYRSAYVAEVLAKHRTVTAALLALFEATFDPDRADDERRVSAADRLHAVSAEVLSLDADRVISAFRSAVLATLRTNAYVTHDYSRDVRRALVLKLAPPQIPLAPAPRPRFELFVYSPRVEGVHLRFGTVARGGLRWSDRREDYRTEILGLVKAQSVKNAVIVPLGAKGGFVVKEASAPGRESVVARYREFIAALLDVTDNVDPTTGDVLAPPRVVRRDGDDPYLVVAADKGTATFSDDANAVAADYGFWLGDAFASGGSVGYDHKAMGITARGAWISVQRHFAEQGVDPQLHDITVVGIGDMSGDVFGNGMLRSEHIRLVGAFDHRHIFLDPDPDAASSFAERQRLFELPRSSWEDYDRSLISPGGGVFGRDRKSIPVTDEVRAALAIDDGITELSPPELIRAILLAPVDLLWNGGIGTYVKASTQTNAEVGDKANDAVRVDANRLRVTVVGEGGNLGVTEQGRIEADLHEVAINTDALDNSAGVDCSDHEVNVKILLQAAVASGALAANDRAGLLASLTDDVAAAVLADNTAQNNELGFERTQASRYIDTHMRMLDDLAQRRHIDLALEGLPTPEQLQARFASTAAAGRARALTSPELATLMAHVKLGLKADLLESDLPDNDLFTGRLRDYFPSAVVERFPEELHGHRLRREIITTSIVNDVVDLGGLSHVFRLGEGSAAGTVDAVRAFVVVTDVFDLLPLWLRAVASAVPTAVIDDMLYYSRRLLFRASRWFLATRPQPLALAAEVARYRERVADLRGELYGWLGAASRHDVDARSRRLAEHGVEPGLARSVALILHSFALLDIVDVAEITDRDPEVVGRVYWALCERLAVEQLLTAVTELSARDRWQVMARLAIRDDLHGVLRTLTQTILAHGDPDESPQGQIADWELRNAARLARVQTTVAQVRELGEVDFASLSVAARALRSIAV</sequence>
<dbReference type="InterPro" id="IPR046346">
    <property type="entry name" value="Aminoacid_DH-like_N_sf"/>
</dbReference>
<dbReference type="Pfam" id="PF21077">
    <property type="entry name" value="GDH_ACT3"/>
    <property type="match status" value="1"/>
</dbReference>
<evidence type="ECO:0000259" key="3">
    <source>
        <dbReference type="Pfam" id="PF21075"/>
    </source>
</evidence>
<dbReference type="Pfam" id="PF21076">
    <property type="entry name" value="GDH_ACT2"/>
    <property type="match status" value="1"/>
</dbReference>
<evidence type="ECO:0000259" key="5">
    <source>
        <dbReference type="Pfam" id="PF21077"/>
    </source>
</evidence>
<dbReference type="Pfam" id="PF21074">
    <property type="entry name" value="GDH_C"/>
    <property type="match status" value="1"/>
</dbReference>
<gene>
    <name evidence="6" type="primary">gdh</name>
    <name evidence="6" type="ORF">GOARA_043_00740</name>
</gene>
<dbReference type="Proteomes" id="UP000035088">
    <property type="component" value="Unassembled WGS sequence"/>
</dbReference>
<evidence type="ECO:0000313" key="7">
    <source>
        <dbReference type="Proteomes" id="UP000035088"/>
    </source>
</evidence>
<dbReference type="PANTHER" id="PTHR43403">
    <property type="entry name" value="NAD-SPECIFIC GLUTAMATE DEHYDROGENASE"/>
    <property type="match status" value="1"/>
</dbReference>
<dbReference type="OrthoDB" id="9758052at2"/>
<evidence type="ECO:0000259" key="4">
    <source>
        <dbReference type="Pfam" id="PF21076"/>
    </source>
</evidence>
<dbReference type="Pfam" id="PF05088">
    <property type="entry name" value="Bac_GDH_CD"/>
    <property type="match status" value="1"/>
</dbReference>
<dbReference type="InterPro" id="IPR048381">
    <property type="entry name" value="GDH_C"/>
</dbReference>
<dbReference type="InterPro" id="IPR049062">
    <property type="entry name" value="NAD_Glu_DH_ACT2"/>
</dbReference>
<feature type="domain" description="NAD-glutamate dehydrogenase catalytic" evidence="1">
    <location>
        <begin position="668"/>
        <end position="1155"/>
    </location>
</feature>
<dbReference type="InterPro" id="IPR028971">
    <property type="entry name" value="NAD-GDH_cat"/>
</dbReference>
<dbReference type="EMBL" id="BAEE01000043">
    <property type="protein sequence ID" value="GAB09599.1"/>
    <property type="molecule type" value="Genomic_DNA"/>
</dbReference>
<dbReference type="RefSeq" id="WP_007321674.1">
    <property type="nucleotide sequence ID" value="NZ_BAEE01000043.1"/>
</dbReference>
<evidence type="ECO:0000259" key="1">
    <source>
        <dbReference type="Pfam" id="PF05088"/>
    </source>
</evidence>
<dbReference type="SUPFAM" id="SSF51735">
    <property type="entry name" value="NAD(P)-binding Rossmann-fold domains"/>
    <property type="match status" value="1"/>
</dbReference>
<dbReference type="InterPro" id="IPR024727">
    <property type="entry name" value="NAD_Glu_DH_N_ACT1"/>
</dbReference>
<reference evidence="6 7" key="1">
    <citation type="submission" date="2011-11" db="EMBL/GenBank/DDBJ databases">
        <title>Whole genome shotgun sequence of Gordonia araii NBRC 100433.</title>
        <authorList>
            <person name="Yoshida Y."/>
            <person name="Hosoyama A."/>
            <person name="Tsuchikane K."/>
            <person name="Katsumata H."/>
            <person name="Yamazaki S."/>
            <person name="Fujita N."/>
        </authorList>
    </citation>
    <scope>NUCLEOTIDE SEQUENCE [LARGE SCALE GENOMIC DNA]</scope>
    <source>
        <strain evidence="6 7">NBRC 100433</strain>
    </source>
</reference>
<dbReference type="Pfam" id="PF21073">
    <property type="entry name" value="GDH_HM1"/>
    <property type="match status" value="1"/>
</dbReference>
<accession>G7H138</accession>
<keyword evidence="7" id="KW-1185">Reference proteome</keyword>
<dbReference type="InterPro" id="IPR007780">
    <property type="entry name" value="NAD_Glu_DH_bac"/>
</dbReference>
<feature type="domain" description="NAD-glutamate dehydrogenase N-terminal ACT1" evidence="3">
    <location>
        <begin position="51"/>
        <end position="119"/>
    </location>
</feature>
<dbReference type="InterPro" id="IPR036291">
    <property type="entry name" value="NAD(P)-bd_dom_sf"/>
</dbReference>